<organism evidence="7 8">
    <name type="scientific">Cohnella ginsengisoli</name>
    <dbReference type="NCBI Taxonomy" id="425004"/>
    <lineage>
        <taxon>Bacteria</taxon>
        <taxon>Bacillati</taxon>
        <taxon>Bacillota</taxon>
        <taxon>Bacilli</taxon>
        <taxon>Bacillales</taxon>
        <taxon>Paenibacillaceae</taxon>
        <taxon>Cohnella</taxon>
    </lineage>
</organism>
<comment type="caution">
    <text evidence="7">The sequence shown here is derived from an EMBL/GenBank/DDBJ whole genome shotgun (WGS) entry which is preliminary data.</text>
</comment>
<dbReference type="InterPro" id="IPR006710">
    <property type="entry name" value="Glyco_hydro_43"/>
</dbReference>
<name>A0A9X4KJ10_9BACL</name>
<comment type="similarity">
    <text evidence="1">Belongs to the glycosyl hydrolase 43 family.</text>
</comment>
<feature type="region of interest" description="Disordered" evidence="5">
    <location>
        <begin position="192"/>
        <end position="212"/>
    </location>
</feature>
<keyword evidence="6" id="KW-0732">Signal</keyword>
<feature type="chain" id="PRO_5040859574" evidence="6">
    <location>
        <begin position="26"/>
        <end position="212"/>
    </location>
</feature>
<dbReference type="Gene3D" id="2.115.10.20">
    <property type="entry name" value="Glycosyl hydrolase domain, family 43"/>
    <property type="match status" value="1"/>
</dbReference>
<keyword evidence="3" id="KW-0326">Glycosidase</keyword>
<dbReference type="PANTHER" id="PTHR42812:SF14">
    <property type="entry name" value="SECRETED PROTEIN"/>
    <property type="match status" value="1"/>
</dbReference>
<dbReference type="PROSITE" id="PS51257">
    <property type="entry name" value="PROKAR_LIPOPROTEIN"/>
    <property type="match status" value="1"/>
</dbReference>
<evidence type="ECO:0000256" key="6">
    <source>
        <dbReference type="SAM" id="SignalP"/>
    </source>
</evidence>
<evidence type="ECO:0000313" key="7">
    <source>
        <dbReference type="EMBL" id="MDG0792866.1"/>
    </source>
</evidence>
<dbReference type="RefSeq" id="WP_277566613.1">
    <property type="nucleotide sequence ID" value="NZ_JAPDHZ010000003.1"/>
</dbReference>
<dbReference type="SUPFAM" id="SSF75005">
    <property type="entry name" value="Arabinanase/levansucrase/invertase"/>
    <property type="match status" value="1"/>
</dbReference>
<evidence type="ECO:0000313" key="8">
    <source>
        <dbReference type="Proteomes" id="UP001153387"/>
    </source>
</evidence>
<protein>
    <submittedName>
        <fullName evidence="7">Family 43 glycosylhydrolase</fullName>
    </submittedName>
</protein>
<evidence type="ECO:0000256" key="5">
    <source>
        <dbReference type="SAM" id="MobiDB-lite"/>
    </source>
</evidence>
<dbReference type="InterPro" id="IPR023296">
    <property type="entry name" value="Glyco_hydro_beta-prop_sf"/>
</dbReference>
<reference evidence="7 8" key="1">
    <citation type="submission" date="2022-10" db="EMBL/GenBank/DDBJ databases">
        <title>Comparative genomic analysis of Cohnella hashimotonis sp. nov., isolated from the International Space Station.</title>
        <authorList>
            <person name="Simpson A."/>
            <person name="Venkateswaran K."/>
        </authorList>
    </citation>
    <scope>NUCLEOTIDE SEQUENCE [LARGE SCALE GENOMIC DNA]</scope>
    <source>
        <strain evidence="7 8">DSM 18997</strain>
    </source>
</reference>
<keyword evidence="2" id="KW-0378">Hydrolase</keyword>
<accession>A0A9X4KJ10</accession>
<feature type="signal peptide" evidence="6">
    <location>
        <begin position="1"/>
        <end position="25"/>
    </location>
</feature>
<evidence type="ECO:0000256" key="4">
    <source>
        <dbReference type="PIRSR" id="PIRSR606710-2"/>
    </source>
</evidence>
<feature type="site" description="Important for catalytic activity, responsible for pKa modulation of the active site Glu and correct orientation of both the proton donor and substrate" evidence="4">
    <location>
        <position position="152"/>
    </location>
</feature>
<dbReference type="PANTHER" id="PTHR42812">
    <property type="entry name" value="BETA-XYLOSIDASE"/>
    <property type="match status" value="1"/>
</dbReference>
<keyword evidence="8" id="KW-1185">Reference proteome</keyword>
<dbReference type="AlphaFoldDB" id="A0A9X4KJ10"/>
<dbReference type="GO" id="GO:0005975">
    <property type="term" value="P:carbohydrate metabolic process"/>
    <property type="evidence" value="ECO:0007669"/>
    <property type="project" value="InterPro"/>
</dbReference>
<dbReference type="EMBL" id="JAPDHZ010000003">
    <property type="protein sequence ID" value="MDG0792866.1"/>
    <property type="molecule type" value="Genomic_DNA"/>
</dbReference>
<proteinExistence type="inferred from homology"/>
<dbReference type="GO" id="GO:0004553">
    <property type="term" value="F:hydrolase activity, hydrolyzing O-glycosyl compounds"/>
    <property type="evidence" value="ECO:0007669"/>
    <property type="project" value="InterPro"/>
</dbReference>
<evidence type="ECO:0000256" key="3">
    <source>
        <dbReference type="ARBA" id="ARBA00023295"/>
    </source>
</evidence>
<gene>
    <name evidence="7" type="ORF">OMP38_19810</name>
</gene>
<evidence type="ECO:0000256" key="2">
    <source>
        <dbReference type="ARBA" id="ARBA00022801"/>
    </source>
</evidence>
<evidence type="ECO:0000256" key="1">
    <source>
        <dbReference type="ARBA" id="ARBA00009865"/>
    </source>
</evidence>
<dbReference type="Pfam" id="PF04616">
    <property type="entry name" value="Glyco_hydro_43"/>
    <property type="match status" value="1"/>
</dbReference>
<dbReference type="InterPro" id="IPR051795">
    <property type="entry name" value="Glycosyl_Hydrlase_43"/>
</dbReference>
<dbReference type="Proteomes" id="UP001153387">
    <property type="component" value="Unassembled WGS sequence"/>
</dbReference>
<sequence length="212" mass="23214">MKRAIRTAGRWLLALTLAASGTGCARGGDPAPEVPARTYANPVSLPDEWGEYGLGDPFVFKYDGYYYLYVSTRDTDAGIKVWRSPNLVDWHYEGLCTEDPLTTAAYAPEVRYWNGKFYMYTSPAGQGHYALVADSPTGPFKIATDNFGRTIDGTTFVDDDGRWYFYYAGSGGIQAAPMTDPLTVEPEEARPARTWMGGPRGRPCSSAAASIT</sequence>